<feature type="region of interest" description="Disordered" evidence="1">
    <location>
        <begin position="58"/>
        <end position="185"/>
    </location>
</feature>
<organism evidence="2 3">
    <name type="scientific">Pleomassaria siparia CBS 279.74</name>
    <dbReference type="NCBI Taxonomy" id="1314801"/>
    <lineage>
        <taxon>Eukaryota</taxon>
        <taxon>Fungi</taxon>
        <taxon>Dikarya</taxon>
        <taxon>Ascomycota</taxon>
        <taxon>Pezizomycotina</taxon>
        <taxon>Dothideomycetes</taxon>
        <taxon>Pleosporomycetidae</taxon>
        <taxon>Pleosporales</taxon>
        <taxon>Pleomassariaceae</taxon>
        <taxon>Pleomassaria</taxon>
    </lineage>
</organism>
<gene>
    <name evidence="2" type="ORF">K504DRAFT_12651</name>
</gene>
<dbReference type="EMBL" id="MU005764">
    <property type="protein sequence ID" value="KAF2714868.1"/>
    <property type="molecule type" value="Genomic_DNA"/>
</dbReference>
<feature type="region of interest" description="Disordered" evidence="1">
    <location>
        <begin position="1"/>
        <end position="38"/>
    </location>
</feature>
<sequence>MNSRPSPNSSPLNSPKPTTSQTTSAQPTASSAGEGLAETPQLATGLLVQFSADSATPPIIITVGSPEPLVTTEQSRVPESSGRGRSLVSRHGRLRNSSSQPPRQFRTPYDRPRFQSQSRDTARTSSSIMSSPSSSPANTTTSGPSGTSTSTSAPGYQLPYAPFPYPMPTNTRGSQGQQRGSGSSK</sequence>
<keyword evidence="3" id="KW-1185">Reference proteome</keyword>
<dbReference type="Proteomes" id="UP000799428">
    <property type="component" value="Unassembled WGS sequence"/>
</dbReference>
<feature type="compositionally biased region" description="Low complexity" evidence="1">
    <location>
        <begin position="172"/>
        <end position="185"/>
    </location>
</feature>
<evidence type="ECO:0000313" key="3">
    <source>
        <dbReference type="Proteomes" id="UP000799428"/>
    </source>
</evidence>
<dbReference type="AlphaFoldDB" id="A0A6G1KPV2"/>
<accession>A0A6G1KPV2</accession>
<name>A0A6G1KPV2_9PLEO</name>
<protein>
    <submittedName>
        <fullName evidence="2">Uncharacterized protein</fullName>
    </submittedName>
</protein>
<evidence type="ECO:0000256" key="1">
    <source>
        <dbReference type="SAM" id="MobiDB-lite"/>
    </source>
</evidence>
<reference evidence="2" key="1">
    <citation type="journal article" date="2020" name="Stud. Mycol.">
        <title>101 Dothideomycetes genomes: a test case for predicting lifestyles and emergence of pathogens.</title>
        <authorList>
            <person name="Haridas S."/>
            <person name="Albert R."/>
            <person name="Binder M."/>
            <person name="Bloem J."/>
            <person name="Labutti K."/>
            <person name="Salamov A."/>
            <person name="Andreopoulos B."/>
            <person name="Baker S."/>
            <person name="Barry K."/>
            <person name="Bills G."/>
            <person name="Bluhm B."/>
            <person name="Cannon C."/>
            <person name="Castanera R."/>
            <person name="Culley D."/>
            <person name="Daum C."/>
            <person name="Ezra D."/>
            <person name="Gonzalez J."/>
            <person name="Henrissat B."/>
            <person name="Kuo A."/>
            <person name="Liang C."/>
            <person name="Lipzen A."/>
            <person name="Lutzoni F."/>
            <person name="Magnuson J."/>
            <person name="Mondo S."/>
            <person name="Nolan M."/>
            <person name="Ohm R."/>
            <person name="Pangilinan J."/>
            <person name="Park H.-J."/>
            <person name="Ramirez L."/>
            <person name="Alfaro M."/>
            <person name="Sun H."/>
            <person name="Tritt A."/>
            <person name="Yoshinaga Y."/>
            <person name="Zwiers L.-H."/>
            <person name="Turgeon B."/>
            <person name="Goodwin S."/>
            <person name="Spatafora J."/>
            <person name="Crous P."/>
            <person name="Grigoriev I."/>
        </authorList>
    </citation>
    <scope>NUCLEOTIDE SEQUENCE</scope>
    <source>
        <strain evidence="2">CBS 279.74</strain>
    </source>
</reference>
<proteinExistence type="predicted"/>
<evidence type="ECO:0000313" key="2">
    <source>
        <dbReference type="EMBL" id="KAF2714868.1"/>
    </source>
</evidence>
<feature type="compositionally biased region" description="Low complexity" evidence="1">
    <location>
        <begin position="123"/>
        <end position="155"/>
    </location>
</feature>
<feature type="compositionally biased region" description="Low complexity" evidence="1">
    <location>
        <begin position="1"/>
        <end position="32"/>
    </location>
</feature>
<dbReference type="OrthoDB" id="3798940at2759"/>